<feature type="binding site" evidence="8">
    <location>
        <position position="276"/>
    </location>
    <ligand>
        <name>Zn(2+)</name>
        <dbReference type="ChEBI" id="CHEBI:29105"/>
        <label>2</label>
        <note>catalytic</note>
    </ligand>
</feature>
<evidence type="ECO:0000256" key="9">
    <source>
        <dbReference type="PIRSR" id="PIRSR621190-2"/>
    </source>
</evidence>
<dbReference type="Gene3D" id="2.110.10.10">
    <property type="entry name" value="Hemopexin-like domain"/>
    <property type="match status" value="1"/>
</dbReference>
<dbReference type="InterPro" id="IPR018487">
    <property type="entry name" value="Hemopexin-like_repeat"/>
</dbReference>
<dbReference type="GO" id="GO:0008270">
    <property type="term" value="F:zinc ion binding"/>
    <property type="evidence" value="ECO:0007669"/>
    <property type="project" value="InterPro"/>
</dbReference>
<keyword evidence="14" id="KW-1185">Reference proteome</keyword>
<protein>
    <recommendedName>
        <fullName evidence="12">Peptidase metallopeptidase domain-containing protein</fullName>
    </recommendedName>
</protein>
<feature type="active site" evidence="7">
    <location>
        <position position="267"/>
    </location>
</feature>
<dbReference type="InterPro" id="IPR024079">
    <property type="entry name" value="MetalloPept_cat_dom_sf"/>
</dbReference>
<proteinExistence type="inferred from homology"/>
<sequence>MSFRGSVLAVALLQAMLAISRGHESAPTFLDMLEDPSDISTLVKAARFLATYGYISPEKGETSPEQMNVTEMSTAIRKMQRYAAVNQTGILDQPTVRMMNTARCGCHDEPEELKDTRIEYYASAESGNRRKKRYVVAGLNFKWDKNDITYKITNYPDDSRSLLTKVQVREDTARALKVWSDVTPLTFTKVSVDEIADMEILFGSYHHTDLARDPTFDGPGGTLAHAFFPNSGWGEANGDVHLDDSETFTHREFTAEGTDYFFTVAHEIGHALGMAHATDRSSLMFPYDKGYIPDFVLPEDDTYGIQLLYGKNPDAPSNDGVTTGQDTRSEHEVCRRGVDSLTMVDSVLHVFSGNKFWRFSETKDIVGPVEGTVSRDYFERLNAGTTAVYTRWDGKLVFLRGRNYWIYDATSKDQAKAHKMANLGGVPKSPTAVMHDRDQRHTYFFKYSKVWKYDEQSQSLVDGFPMGVHKVFDGLPKKSRVQAAFTDEQGDRYLLVGRQYYRFPNGQDQLDPDYPKDFLVEYFGCQPE</sequence>
<dbReference type="InterPro" id="IPR001818">
    <property type="entry name" value="Pept_M10_metallopeptidase"/>
</dbReference>
<feature type="binding site" evidence="9">
    <location>
        <position position="246"/>
    </location>
    <ligand>
        <name>Ca(2+)</name>
        <dbReference type="ChEBI" id="CHEBI:29108"/>
        <label>3</label>
    </ligand>
</feature>
<dbReference type="PIRSF" id="PIRSF001191">
    <property type="entry name" value="Peptidase_M10A_matrix"/>
    <property type="match status" value="1"/>
</dbReference>
<feature type="repeat" description="Hemopexin" evidence="10">
    <location>
        <begin position="478"/>
        <end position="525"/>
    </location>
</feature>
<evidence type="ECO:0000256" key="4">
    <source>
        <dbReference type="ARBA" id="ARBA00022801"/>
    </source>
</evidence>
<feature type="binding site" evidence="9">
    <location>
        <position position="244"/>
    </location>
    <ligand>
        <name>Ca(2+)</name>
        <dbReference type="ChEBI" id="CHEBI:29108"/>
        <label>1</label>
    </ligand>
</feature>
<feature type="binding site" evidence="9">
    <location>
        <position position="243"/>
    </location>
    <ligand>
        <name>Ca(2+)</name>
        <dbReference type="ChEBI" id="CHEBI:29108"/>
        <label>3</label>
    </ligand>
</feature>
<dbReference type="Pfam" id="PF00045">
    <property type="entry name" value="Hemopexin"/>
    <property type="match status" value="2"/>
</dbReference>
<feature type="binding site" evidence="9">
    <location>
        <position position="246"/>
    </location>
    <ligand>
        <name>Ca(2+)</name>
        <dbReference type="ChEBI" id="CHEBI:29108"/>
        <label>1</label>
    </ligand>
</feature>
<evidence type="ECO:0000256" key="10">
    <source>
        <dbReference type="PROSITE-ProRule" id="PRU01011"/>
    </source>
</evidence>
<keyword evidence="4" id="KW-0378">Hydrolase</keyword>
<feature type="binding site" evidence="9">
    <location>
        <position position="207"/>
    </location>
    <ligand>
        <name>Zn(2+)</name>
        <dbReference type="ChEBI" id="CHEBI:29105"/>
        <label>1</label>
    </ligand>
</feature>
<dbReference type="GO" id="GO:0004222">
    <property type="term" value="F:metalloendopeptidase activity"/>
    <property type="evidence" value="ECO:0007669"/>
    <property type="project" value="InterPro"/>
</dbReference>
<dbReference type="InterPro" id="IPR021190">
    <property type="entry name" value="Pept_M10A"/>
</dbReference>
<evidence type="ECO:0000259" key="12">
    <source>
        <dbReference type="SMART" id="SM00235"/>
    </source>
</evidence>
<keyword evidence="11" id="KW-0732">Signal</keyword>
<dbReference type="GO" id="GO:0030198">
    <property type="term" value="P:extracellular matrix organization"/>
    <property type="evidence" value="ECO:0007669"/>
    <property type="project" value="TreeGrafter"/>
</dbReference>
<evidence type="ECO:0000256" key="1">
    <source>
        <dbReference type="ARBA" id="ARBA00010370"/>
    </source>
</evidence>
<dbReference type="Proteomes" id="UP000887568">
    <property type="component" value="Unplaced"/>
</dbReference>
<feature type="binding site" evidence="9">
    <location>
        <position position="225"/>
    </location>
    <ligand>
        <name>Zn(2+)</name>
        <dbReference type="ChEBI" id="CHEBI:29105"/>
        <label>1</label>
    </ligand>
</feature>
<feature type="binding site" evidence="8">
    <location>
        <position position="270"/>
    </location>
    <ligand>
        <name>Zn(2+)</name>
        <dbReference type="ChEBI" id="CHEBI:29105"/>
        <label>2</label>
        <note>catalytic</note>
    </ligand>
</feature>
<dbReference type="GeneID" id="119735826"/>
<comment type="cofactor">
    <cofactor evidence="9">
        <name>Ca(2+)</name>
        <dbReference type="ChEBI" id="CHEBI:29108"/>
    </cofactor>
    <text evidence="9">Can bind about 5 Ca(2+) ions per subunit.</text>
</comment>
<dbReference type="SUPFAM" id="SSF55486">
    <property type="entry name" value="Metalloproteases ('zincins'), catalytic domain"/>
    <property type="match status" value="1"/>
</dbReference>
<dbReference type="SUPFAM" id="SSF47090">
    <property type="entry name" value="PGBD-like"/>
    <property type="match status" value="1"/>
</dbReference>
<keyword evidence="3 8" id="KW-0479">Metal-binding</keyword>
<comment type="cofactor">
    <cofactor evidence="9">
        <name>Zn(2+)</name>
        <dbReference type="ChEBI" id="CHEBI:29105"/>
    </cofactor>
    <text evidence="9">Binds 2 Zn(2+) ions per subunit.</text>
</comment>
<dbReference type="OMA" id="RGRNYWI"/>
<feature type="domain" description="Peptidase metallopeptidase" evidence="12">
    <location>
        <begin position="139"/>
        <end position="311"/>
    </location>
</feature>
<dbReference type="PANTHER" id="PTHR10201">
    <property type="entry name" value="MATRIX METALLOPROTEINASE"/>
    <property type="match status" value="1"/>
</dbReference>
<accession>A0A914AQK0</accession>
<evidence type="ECO:0000256" key="3">
    <source>
        <dbReference type="ARBA" id="ARBA00022723"/>
    </source>
</evidence>
<evidence type="ECO:0000256" key="8">
    <source>
        <dbReference type="PIRSR" id="PIRSR001191-2"/>
    </source>
</evidence>
<dbReference type="Pfam" id="PF00413">
    <property type="entry name" value="Peptidase_M10"/>
    <property type="match status" value="1"/>
</dbReference>
<dbReference type="GO" id="GO:0031012">
    <property type="term" value="C:extracellular matrix"/>
    <property type="evidence" value="ECO:0007669"/>
    <property type="project" value="InterPro"/>
</dbReference>
<dbReference type="InterPro" id="IPR036375">
    <property type="entry name" value="Hemopexin-like_dom_sf"/>
</dbReference>
<keyword evidence="2" id="KW-0645">Protease</keyword>
<dbReference type="EnsemblMetazoa" id="XM_038209763.1">
    <property type="protein sequence ID" value="XP_038065691.1"/>
    <property type="gene ID" value="LOC119735826"/>
</dbReference>
<dbReference type="PRINTS" id="PR00138">
    <property type="entry name" value="MATRIXIN"/>
</dbReference>
<feature type="binding site" evidence="9">
    <location>
        <position position="197"/>
    </location>
    <ligand>
        <name>Ca(2+)</name>
        <dbReference type="ChEBI" id="CHEBI:29108"/>
        <label>2</label>
    </ligand>
</feature>
<keyword evidence="9" id="KW-0106">Calcium</keyword>
<dbReference type="SMART" id="SM00235">
    <property type="entry name" value="ZnMc"/>
    <property type="match status" value="1"/>
</dbReference>
<feature type="binding site" evidence="8">
    <location>
        <position position="266"/>
    </location>
    <ligand>
        <name>Zn(2+)</name>
        <dbReference type="ChEBI" id="CHEBI:29105"/>
        <label>2</label>
        <note>catalytic</note>
    </ligand>
</feature>
<feature type="repeat" description="Hemopexin" evidence="10">
    <location>
        <begin position="427"/>
        <end position="475"/>
    </location>
</feature>
<dbReference type="OrthoDB" id="406838at2759"/>
<feature type="binding site" evidence="9">
    <location>
        <position position="241"/>
    </location>
    <ligand>
        <name>Zn(2+)</name>
        <dbReference type="ChEBI" id="CHEBI:29105"/>
        <label>1</label>
    </ligand>
</feature>
<feature type="binding site" evidence="9">
    <location>
        <position position="218"/>
    </location>
    <ligand>
        <name>Ca(2+)</name>
        <dbReference type="ChEBI" id="CHEBI:29108"/>
        <label>3</label>
    </ligand>
</feature>
<dbReference type="InterPro" id="IPR006026">
    <property type="entry name" value="Peptidase_Metallo"/>
</dbReference>
<dbReference type="InterPro" id="IPR036365">
    <property type="entry name" value="PGBD-like_sf"/>
</dbReference>
<dbReference type="SUPFAM" id="SSF50923">
    <property type="entry name" value="Hemopexin-like domain"/>
    <property type="match status" value="1"/>
</dbReference>
<feature type="binding site" evidence="9">
    <location>
        <position position="217"/>
    </location>
    <ligand>
        <name>Ca(2+)</name>
        <dbReference type="ChEBI" id="CHEBI:29108"/>
        <label>3</label>
    </ligand>
</feature>
<evidence type="ECO:0000256" key="2">
    <source>
        <dbReference type="ARBA" id="ARBA00022670"/>
    </source>
</evidence>
<evidence type="ECO:0000256" key="5">
    <source>
        <dbReference type="ARBA" id="ARBA00022833"/>
    </source>
</evidence>
<dbReference type="CDD" id="cd04278">
    <property type="entry name" value="ZnMc_MMP"/>
    <property type="match status" value="1"/>
</dbReference>
<name>A0A914AQK0_PATMI</name>
<feature type="binding site" evidence="9">
    <location>
        <position position="209"/>
    </location>
    <ligand>
        <name>Zn(2+)</name>
        <dbReference type="ChEBI" id="CHEBI:29105"/>
        <label>1</label>
    </ligand>
</feature>
<dbReference type="GO" id="GO:0006508">
    <property type="term" value="P:proteolysis"/>
    <property type="evidence" value="ECO:0007669"/>
    <property type="project" value="UniProtKB-KW"/>
</dbReference>
<dbReference type="SMART" id="SM00120">
    <property type="entry name" value="HX"/>
    <property type="match status" value="4"/>
</dbReference>
<feature type="binding site" evidence="9">
    <location>
        <position position="339"/>
    </location>
    <ligand>
        <name>Ca(2+)</name>
        <dbReference type="ChEBI" id="CHEBI:29108"/>
        <label>4</label>
    </ligand>
</feature>
<evidence type="ECO:0000256" key="7">
    <source>
        <dbReference type="PIRSR" id="PIRSR001191-1"/>
    </source>
</evidence>
<reference evidence="13" key="1">
    <citation type="submission" date="2022-11" db="UniProtKB">
        <authorList>
            <consortium name="EnsemblMetazoa"/>
        </authorList>
    </citation>
    <scope>IDENTIFICATION</scope>
</reference>
<feature type="signal peptide" evidence="11">
    <location>
        <begin position="1"/>
        <end position="22"/>
    </location>
</feature>
<feature type="binding site" evidence="9">
    <location>
        <position position="284"/>
    </location>
    <ligand>
        <name>Zn(2+)</name>
        <dbReference type="ChEBI" id="CHEBI:29105"/>
        <label>2</label>
        <note>catalytic</note>
    </ligand>
</feature>
<dbReference type="Gene3D" id="3.40.390.10">
    <property type="entry name" value="Collagenase (Catalytic Domain)"/>
    <property type="match status" value="1"/>
</dbReference>
<dbReference type="RefSeq" id="XP_038065691.1">
    <property type="nucleotide sequence ID" value="XM_038209763.1"/>
</dbReference>
<feature type="chain" id="PRO_5036942256" description="Peptidase metallopeptidase domain-containing protein" evidence="11">
    <location>
        <begin position="23"/>
        <end position="528"/>
    </location>
</feature>
<evidence type="ECO:0000256" key="11">
    <source>
        <dbReference type="SAM" id="SignalP"/>
    </source>
</evidence>
<keyword evidence="5 8" id="KW-0862">Zinc</keyword>
<feature type="binding site" evidence="9">
    <location>
        <position position="239"/>
    </location>
    <ligand>
        <name>Ca(2+)</name>
        <dbReference type="ChEBI" id="CHEBI:29108"/>
        <label>2</label>
    </ligand>
</feature>
<dbReference type="GO" id="GO:0005615">
    <property type="term" value="C:extracellular space"/>
    <property type="evidence" value="ECO:0007669"/>
    <property type="project" value="TreeGrafter"/>
</dbReference>
<dbReference type="AlphaFoldDB" id="A0A914AQK0"/>
<feature type="binding site" evidence="9">
    <location>
        <position position="158"/>
    </location>
    <ligand>
        <name>Ca(2+)</name>
        <dbReference type="ChEBI" id="CHEBI:29108"/>
        <label>1</label>
    </ligand>
</feature>
<keyword evidence="6" id="KW-0482">Metalloprotease</keyword>
<dbReference type="PANTHER" id="PTHR10201:SF294">
    <property type="entry name" value="MATRIX METALLOPROTEINASE 16"/>
    <property type="match status" value="1"/>
</dbReference>
<evidence type="ECO:0000313" key="13">
    <source>
        <dbReference type="EnsemblMetazoa" id="XP_038065691.1"/>
    </source>
</evidence>
<comment type="similarity">
    <text evidence="1">Belongs to the peptidase M10A family.</text>
</comment>
<dbReference type="InterPro" id="IPR033739">
    <property type="entry name" value="M10A_MMP"/>
</dbReference>
<organism evidence="13 14">
    <name type="scientific">Patiria miniata</name>
    <name type="common">Bat star</name>
    <name type="synonym">Asterina miniata</name>
    <dbReference type="NCBI Taxonomy" id="46514"/>
    <lineage>
        <taxon>Eukaryota</taxon>
        <taxon>Metazoa</taxon>
        <taxon>Echinodermata</taxon>
        <taxon>Eleutherozoa</taxon>
        <taxon>Asterozoa</taxon>
        <taxon>Asteroidea</taxon>
        <taxon>Valvatacea</taxon>
        <taxon>Valvatida</taxon>
        <taxon>Asterinidae</taxon>
        <taxon>Patiria</taxon>
    </lineage>
</organism>
<evidence type="ECO:0000313" key="14">
    <source>
        <dbReference type="Proteomes" id="UP000887568"/>
    </source>
</evidence>
<dbReference type="PROSITE" id="PS51642">
    <property type="entry name" value="HEMOPEXIN_2"/>
    <property type="match status" value="2"/>
</dbReference>
<evidence type="ECO:0000256" key="6">
    <source>
        <dbReference type="ARBA" id="ARBA00023049"/>
    </source>
</evidence>
<dbReference type="GO" id="GO:0030574">
    <property type="term" value="P:collagen catabolic process"/>
    <property type="evidence" value="ECO:0007669"/>
    <property type="project" value="TreeGrafter"/>
</dbReference>
<feature type="binding site" description="in inhibited form" evidence="9">
    <location>
        <position position="104"/>
    </location>
    <ligand>
        <name>Zn(2+)</name>
        <dbReference type="ChEBI" id="CHEBI:29105"/>
        <label>2</label>
        <note>catalytic</note>
    </ligand>
</feature>